<gene>
    <name evidence="1" type="ordered locus">HCH_03939</name>
</gene>
<dbReference type="Pfam" id="PF06035">
    <property type="entry name" value="Peptidase_C93"/>
    <property type="match status" value="1"/>
</dbReference>
<evidence type="ECO:0000313" key="1">
    <source>
        <dbReference type="EMBL" id="ABC30659.1"/>
    </source>
</evidence>
<dbReference type="eggNOG" id="COG3672">
    <property type="taxonomic scope" value="Bacteria"/>
</dbReference>
<sequence>MQWTRKLRVKTVITLFSCWALVASAAFEISQQILTHVEREYGGSARERLERWQKLLNTPKDIPDERKLMMVNAFFNETQFIPDIKHWGQEDYWATPVELLVTNGGDCEDYSIAKYFALREMGVPDDKLRITYVKALKLNQAHMVLAYYPDQDKEPLILDNLIQEIRSGSERDDLYPIYSFNGDGLWLSKQRGLGKRVGQANRLDQWNDLNTRMLQQLQARL</sequence>
<organism evidence="1 2">
    <name type="scientific">Hahella chejuensis (strain KCTC 2396)</name>
    <dbReference type="NCBI Taxonomy" id="349521"/>
    <lineage>
        <taxon>Bacteria</taxon>
        <taxon>Pseudomonadati</taxon>
        <taxon>Pseudomonadota</taxon>
        <taxon>Gammaproteobacteria</taxon>
        <taxon>Oceanospirillales</taxon>
        <taxon>Hahellaceae</taxon>
        <taxon>Hahella</taxon>
    </lineage>
</organism>
<name>Q2SFB5_HAHCH</name>
<dbReference type="InterPro" id="IPR010319">
    <property type="entry name" value="Transglutaminase-like_Cys_pept"/>
</dbReference>
<dbReference type="AlphaFoldDB" id="Q2SFB5"/>
<dbReference type="PANTHER" id="PTHR39327:SF1">
    <property type="entry name" value="BLR5470 PROTEIN"/>
    <property type="match status" value="1"/>
</dbReference>
<dbReference type="KEGG" id="hch:HCH_03939"/>
<dbReference type="InterPro" id="IPR038765">
    <property type="entry name" value="Papain-like_cys_pep_sf"/>
</dbReference>
<protein>
    <submittedName>
        <fullName evidence="1">Predicted periplasmic protein</fullName>
    </submittedName>
</protein>
<evidence type="ECO:0000313" key="2">
    <source>
        <dbReference type="Proteomes" id="UP000000238"/>
    </source>
</evidence>
<dbReference type="Gene3D" id="3.10.620.30">
    <property type="match status" value="1"/>
</dbReference>
<dbReference type="Proteomes" id="UP000000238">
    <property type="component" value="Chromosome"/>
</dbReference>
<dbReference type="OrthoDB" id="5401788at2"/>
<dbReference type="EMBL" id="CP000155">
    <property type="protein sequence ID" value="ABC30659.1"/>
    <property type="molecule type" value="Genomic_DNA"/>
</dbReference>
<proteinExistence type="predicted"/>
<dbReference type="HOGENOM" id="CLU_085651_0_0_6"/>
<reference evidence="1 2" key="1">
    <citation type="journal article" date="2005" name="Nucleic Acids Res.">
        <title>Genomic blueprint of Hahella chejuensis, a marine microbe producing an algicidal agent.</title>
        <authorList>
            <person name="Jeong H."/>
            <person name="Yim J.H."/>
            <person name="Lee C."/>
            <person name="Choi S.-H."/>
            <person name="Park Y.K."/>
            <person name="Yoon S.H."/>
            <person name="Hur C.-G."/>
            <person name="Kang H.-Y."/>
            <person name="Kim D."/>
            <person name="Lee H.H."/>
            <person name="Park K.H."/>
            <person name="Park S.-H."/>
            <person name="Park H.-S."/>
            <person name="Lee H.K."/>
            <person name="Oh T.K."/>
            <person name="Kim J.F."/>
        </authorList>
    </citation>
    <scope>NUCLEOTIDE SEQUENCE [LARGE SCALE GENOMIC DNA]</scope>
    <source>
        <strain evidence="1 2">KCTC 2396</strain>
    </source>
</reference>
<keyword evidence="2" id="KW-1185">Reference proteome</keyword>
<dbReference type="PANTHER" id="PTHR39327">
    <property type="match status" value="1"/>
</dbReference>
<dbReference type="SUPFAM" id="SSF54001">
    <property type="entry name" value="Cysteine proteinases"/>
    <property type="match status" value="1"/>
</dbReference>
<accession>Q2SFB5</accession>
<dbReference type="RefSeq" id="WP_011397726.1">
    <property type="nucleotide sequence ID" value="NC_007645.1"/>
</dbReference>
<dbReference type="STRING" id="349521.HCH_03939"/>